<sequence length="508" mass="57587">MPTCSVSSIIFLALAPNGTNIIPVSYSQAKTLTKLIKFQVDPPGTPTREQLLEKYVTPSVLYGNTCILILHHPAQSSTHNSSGSQIVIYTVHRLLQTTRKTHILHLQCSGFFQISTIDNLILVHHQGSSSTLLFDIGSDSDSLDPVNIKPMIKPMPMKPCIVDLPGQEPFQCPLYSANWVIFQPNIIIDAFLGFLWYVDIDLSILCELDIPTEKLVNFLLRRKTEKALPLLIKVIEDITDPCKEPKHDLKVISQVFDLINTAYRKQLNKLAQPHIGTPAGQLTSQPTVIKDTGPEKIVVDEQTMCSNIFSKFSEKKNLPNYNGEFGIKVILEYLRSLNDLQIPFQDLNNLLIDCLLREKHGLSRLHNLLQYRVLPDSKSLACLLLSLKNIYPPALQLSLDMLKRLGNADDEIMEILLHKKLILPTIRFARNADIINQLSARKFLEAAQETNDPTLFYSVYKFFEQSNQRSKGITNFSDSVLCQSFVEHMKNLFPEENKSLNNQKRVLR</sequence>
<evidence type="ECO:0000259" key="1">
    <source>
        <dbReference type="Pfam" id="PF07035"/>
    </source>
</evidence>
<dbReference type="OMA" id="VDWITNS"/>
<dbReference type="AlphaFoldDB" id="E0W2K9"/>
<dbReference type="KEGG" id="phu:Phum_PHUM595520"/>
<dbReference type="InParanoid" id="E0W2K9"/>
<dbReference type="EMBL" id="AAZO01007259">
    <property type="status" value="NOT_ANNOTATED_CDS"/>
    <property type="molecule type" value="Genomic_DNA"/>
</dbReference>
<dbReference type="RefSeq" id="XP_002432603.1">
    <property type="nucleotide sequence ID" value="XM_002432558.1"/>
</dbReference>
<dbReference type="PANTHER" id="PTHR12897">
    <property type="entry name" value="COLON CANCER-ASSOCIATED PROTEIN MIC1"/>
    <property type="match status" value="1"/>
</dbReference>
<dbReference type="FunCoup" id="E0W2K9">
    <property type="interactions" value="1124"/>
</dbReference>
<dbReference type="STRING" id="121224.E0W2K9"/>
<dbReference type="CTD" id="8239598"/>
<evidence type="ECO:0000313" key="3">
    <source>
        <dbReference type="EnsemblMetazoa" id="PHUM595520-PA"/>
    </source>
</evidence>
<dbReference type="OrthoDB" id="26384at2759"/>
<name>E0W2K9_PEDHC</name>
<dbReference type="HOGENOM" id="CLU_022842_0_1_1"/>
<organism>
    <name type="scientific">Pediculus humanus subsp. corporis</name>
    <name type="common">Body louse</name>
    <dbReference type="NCBI Taxonomy" id="121224"/>
    <lineage>
        <taxon>Eukaryota</taxon>
        <taxon>Metazoa</taxon>
        <taxon>Ecdysozoa</taxon>
        <taxon>Arthropoda</taxon>
        <taxon>Hexapoda</taxon>
        <taxon>Insecta</taxon>
        <taxon>Pterygota</taxon>
        <taxon>Neoptera</taxon>
        <taxon>Paraneoptera</taxon>
        <taxon>Psocodea</taxon>
        <taxon>Troctomorpha</taxon>
        <taxon>Phthiraptera</taxon>
        <taxon>Anoplura</taxon>
        <taxon>Pediculidae</taxon>
        <taxon>Pediculus</taxon>
    </lineage>
</organism>
<evidence type="ECO:0000313" key="2">
    <source>
        <dbReference type="EMBL" id="EEB19865.1"/>
    </source>
</evidence>
<dbReference type="EMBL" id="AAZO01007258">
    <property type="status" value="NOT_ANNOTATED_CDS"/>
    <property type="molecule type" value="Genomic_DNA"/>
</dbReference>
<dbReference type="Pfam" id="PF07035">
    <property type="entry name" value="RMC1_C"/>
    <property type="match status" value="1"/>
</dbReference>
<dbReference type="VEuPathDB" id="VectorBase:PHUM595520"/>
<dbReference type="GO" id="GO:0005765">
    <property type="term" value="C:lysosomal membrane"/>
    <property type="evidence" value="ECO:0007669"/>
    <property type="project" value="TreeGrafter"/>
</dbReference>
<dbReference type="GO" id="GO:0035658">
    <property type="term" value="C:Mon1-Ccz1 complex"/>
    <property type="evidence" value="ECO:0007669"/>
    <property type="project" value="InterPro"/>
</dbReference>
<reference evidence="2" key="2">
    <citation type="submission" date="2007-04" db="EMBL/GenBank/DDBJ databases">
        <title>The genome of the human body louse.</title>
        <authorList>
            <consortium name="The Human Body Louse Genome Consortium"/>
            <person name="Kirkness E."/>
            <person name="Walenz B."/>
            <person name="Hass B."/>
            <person name="Bruggner R."/>
            <person name="Strausberg R."/>
        </authorList>
    </citation>
    <scope>NUCLEOTIDE SEQUENCE</scope>
    <source>
        <strain evidence="2">USDA</strain>
    </source>
</reference>
<dbReference type="EMBL" id="DS235878">
    <property type="protein sequence ID" value="EEB19865.1"/>
    <property type="molecule type" value="Genomic_DNA"/>
</dbReference>
<dbReference type="PANTHER" id="PTHR12897:SF4">
    <property type="entry name" value="REGULATOR OF MON1-CCZ1 COMPLEX"/>
    <property type="match status" value="1"/>
</dbReference>
<proteinExistence type="predicted"/>
<dbReference type="GO" id="GO:0010506">
    <property type="term" value="P:regulation of autophagy"/>
    <property type="evidence" value="ECO:0007669"/>
    <property type="project" value="InterPro"/>
</dbReference>
<gene>
    <name evidence="3" type="primary">8239598</name>
    <name evidence="2" type="ORF">Phum_PHUM595520</name>
</gene>
<dbReference type="InterPro" id="IPR040371">
    <property type="entry name" value="RMC1"/>
</dbReference>
<protein>
    <recommendedName>
        <fullName evidence="1">Mic1 domain-containing protein</fullName>
    </recommendedName>
</protein>
<reference evidence="2" key="1">
    <citation type="submission" date="2007-04" db="EMBL/GenBank/DDBJ databases">
        <title>Annotation of Pediculus humanus corporis strain USDA.</title>
        <authorList>
            <person name="Kirkness E."/>
            <person name="Hannick L."/>
            <person name="Hass B."/>
            <person name="Bruggner R."/>
            <person name="Lawson D."/>
            <person name="Bidwell S."/>
            <person name="Joardar V."/>
            <person name="Caler E."/>
            <person name="Walenz B."/>
            <person name="Inman J."/>
            <person name="Schobel S."/>
            <person name="Galinsky K."/>
            <person name="Amedeo P."/>
            <person name="Strausberg R."/>
        </authorList>
    </citation>
    <scope>NUCLEOTIDE SEQUENCE</scope>
    <source>
        <strain evidence="2">USDA</strain>
    </source>
</reference>
<dbReference type="EnsemblMetazoa" id="PHUM595520-RA">
    <property type="protein sequence ID" value="PHUM595520-PA"/>
    <property type="gene ID" value="PHUM595520"/>
</dbReference>
<dbReference type="GeneID" id="8239598"/>
<evidence type="ECO:0000313" key="4">
    <source>
        <dbReference type="Proteomes" id="UP000009046"/>
    </source>
</evidence>
<dbReference type="InterPro" id="IPR009755">
    <property type="entry name" value="RMC1_C"/>
</dbReference>
<dbReference type="Proteomes" id="UP000009046">
    <property type="component" value="Unassembled WGS sequence"/>
</dbReference>
<feature type="domain" description="Mic1" evidence="1">
    <location>
        <begin position="226"/>
        <end position="478"/>
    </location>
</feature>
<dbReference type="eggNOG" id="KOG2377">
    <property type="taxonomic scope" value="Eukaryota"/>
</dbReference>
<keyword evidence="4" id="KW-1185">Reference proteome</keyword>
<accession>E0W2K9</accession>
<reference evidence="3" key="3">
    <citation type="submission" date="2021-02" db="UniProtKB">
        <authorList>
            <consortium name="EnsemblMetazoa"/>
        </authorList>
    </citation>
    <scope>IDENTIFICATION</scope>
    <source>
        <strain evidence="3">USDA</strain>
    </source>
</reference>
<dbReference type="GO" id="GO:0031902">
    <property type="term" value="C:late endosome membrane"/>
    <property type="evidence" value="ECO:0007669"/>
    <property type="project" value="TreeGrafter"/>
</dbReference>